<dbReference type="REBASE" id="131157">
    <property type="entry name" value="BspD4McrBC2P"/>
</dbReference>
<dbReference type="Pfam" id="PF10117">
    <property type="entry name" value="McrBC"/>
    <property type="match status" value="1"/>
</dbReference>
<dbReference type="PANTHER" id="PTHR38733">
    <property type="entry name" value="PROTEIN MCRC"/>
    <property type="match status" value="1"/>
</dbReference>
<reference evidence="1 2" key="1">
    <citation type="submission" date="2015-11" db="EMBL/GenBank/DDBJ databases">
        <title>Description and complete genome sequence of a novel strain predominating in hypersaline microbial mats and representing a new family of the Bacteriodetes phylum.</title>
        <authorList>
            <person name="Spring S."/>
            <person name="Bunk B."/>
            <person name="Sproer C."/>
            <person name="Klenk H.-P."/>
        </authorList>
    </citation>
    <scope>NUCLEOTIDE SEQUENCE [LARGE SCALE GENOMIC DNA]</scope>
    <source>
        <strain evidence="1 2">L21-Spi-D4</strain>
    </source>
</reference>
<dbReference type="PATRIC" id="fig|1307839.3.peg.440"/>
<dbReference type="Proteomes" id="UP000064893">
    <property type="component" value="Chromosome"/>
</dbReference>
<sequence length="424" mass="49442">MSKLLFNRAFSEHTIGVDVSSIDGLSSSSILFKQKDGCVCIEITEDTTSKKLNSNYYIGTDWLNKNKTAVYVAPKINDEAQQTDYLRMLFSCLRHSDVASFTNDLYEIKFEEPFIEIEQKQDLITPLLIIQFLQILKSIVKKGLKKSYYKIEQNLNSKIKGKVLVAQTLKHNIIKNQPTKTYCQYNEFGLNCIENRILKKTLNFVQRYLALFPEYSKLVASVINYCSPAFQNVDANVDLRTLKSITHNSFFKEYKEAIYLSNLILKRFGYNIKEVETLNNETVKVPPFWIDMPKLFELYVLGLLKDKYYNDIKFQIQGTYGQPDFALVSENHKMIIDTKYKRKYQQEKYQVEDIRQLSGYARDKKVLSKLGYKTEQEQGRIIDCLIIYPDQLASERLNANLKEIPISGFTRFYKMPIKLPIIND</sequence>
<name>A0A0S2HVL8_9BACT</name>
<dbReference type="KEGG" id="blq:L21SP5_00401"/>
<dbReference type="InterPro" id="IPR019292">
    <property type="entry name" value="McrC"/>
</dbReference>
<dbReference type="STRING" id="1307839.L21SP5_00401"/>
<dbReference type="OrthoDB" id="828100at2"/>
<dbReference type="PANTHER" id="PTHR38733:SF1">
    <property type="entry name" value="TYPE IV METHYL-DIRECTED RESTRICTION ENZYME ECOKMCRBC"/>
    <property type="match status" value="1"/>
</dbReference>
<accession>A0A0S2HVL8</accession>
<evidence type="ECO:0000313" key="2">
    <source>
        <dbReference type="Proteomes" id="UP000064893"/>
    </source>
</evidence>
<protein>
    <submittedName>
        <fullName evidence="1">5-methylcytosine-specific restriction enzyme subunit McrC</fullName>
    </submittedName>
</protein>
<proteinExistence type="predicted"/>
<keyword evidence="2" id="KW-1185">Reference proteome</keyword>
<dbReference type="RefSeq" id="WP_057951666.1">
    <property type="nucleotide sequence ID" value="NZ_CP013118.1"/>
</dbReference>
<evidence type="ECO:0000313" key="1">
    <source>
        <dbReference type="EMBL" id="ALO14080.1"/>
    </source>
</evidence>
<gene>
    <name evidence="1" type="ORF">L21SP5_00401</name>
</gene>
<organism evidence="1 2">
    <name type="scientific">Salinivirga cyanobacteriivorans</name>
    <dbReference type="NCBI Taxonomy" id="1307839"/>
    <lineage>
        <taxon>Bacteria</taxon>
        <taxon>Pseudomonadati</taxon>
        <taxon>Bacteroidota</taxon>
        <taxon>Bacteroidia</taxon>
        <taxon>Bacteroidales</taxon>
        <taxon>Salinivirgaceae</taxon>
        <taxon>Salinivirga</taxon>
    </lineage>
</organism>
<dbReference type="AlphaFoldDB" id="A0A0S2HVL8"/>
<dbReference type="EMBL" id="CP013118">
    <property type="protein sequence ID" value="ALO14080.1"/>
    <property type="molecule type" value="Genomic_DNA"/>
</dbReference>